<dbReference type="Gene3D" id="3.90.1720.10">
    <property type="entry name" value="endopeptidase domain like (from Nostoc punctiforme)"/>
    <property type="match status" value="1"/>
</dbReference>
<dbReference type="RefSeq" id="WP_011978885.1">
    <property type="nucleotide sequence ID" value="NC_009655.1"/>
</dbReference>
<dbReference type="AlphaFoldDB" id="A6VKW2"/>
<organism evidence="1 2">
    <name type="scientific">Actinobacillus succinogenes (strain ATCC 55618 / DSM 22257 / CCUG 43843 / 130Z)</name>
    <dbReference type="NCBI Taxonomy" id="339671"/>
    <lineage>
        <taxon>Bacteria</taxon>
        <taxon>Pseudomonadati</taxon>
        <taxon>Pseudomonadota</taxon>
        <taxon>Gammaproteobacteria</taxon>
        <taxon>Pasteurellales</taxon>
        <taxon>Pasteurellaceae</taxon>
        <taxon>Actinobacillus</taxon>
    </lineage>
</organism>
<dbReference type="InterPro" id="IPR038765">
    <property type="entry name" value="Papain-like_cys_pep_sf"/>
</dbReference>
<dbReference type="EMBL" id="CP000746">
    <property type="protein sequence ID" value="ABR73609.1"/>
    <property type="molecule type" value="Genomic_DNA"/>
</dbReference>
<dbReference type="SUPFAM" id="SSF54001">
    <property type="entry name" value="Cysteine proteinases"/>
    <property type="match status" value="1"/>
</dbReference>
<reference evidence="2" key="1">
    <citation type="journal article" date="2010" name="BMC Genomics">
        <title>A genomic perspective on the potential of Actinobacillus succinogenes for industrial succinate production.</title>
        <authorList>
            <person name="McKinlay J.B."/>
            <person name="Laivenieks M."/>
            <person name="Schindler B.D."/>
            <person name="McKinlay A.A."/>
            <person name="Siddaramappa S."/>
            <person name="Challacombe J.F."/>
            <person name="Lowry S.R."/>
            <person name="Clum A."/>
            <person name="Lapidus A.L."/>
            <person name="Burkhart K.B."/>
            <person name="Harkins V."/>
            <person name="Vieille C."/>
        </authorList>
    </citation>
    <scope>NUCLEOTIDE SEQUENCE [LARGE SCALE GENOMIC DNA]</scope>
    <source>
        <strain evidence="2">ATCC 55618 / DSM 22257 / CCUG 43843 / 130Z</strain>
    </source>
</reference>
<dbReference type="Proteomes" id="UP000001114">
    <property type="component" value="Chromosome"/>
</dbReference>
<dbReference type="KEGG" id="asu:Asuc_0229"/>
<dbReference type="eggNOG" id="ENOG5032V5A">
    <property type="taxonomic scope" value="Bacteria"/>
</dbReference>
<gene>
    <name evidence="1" type="ordered locus">Asuc_0229</name>
</gene>
<protein>
    <recommendedName>
        <fullName evidence="3">Enoyl-CoA hydratase</fullName>
    </recommendedName>
</protein>
<sequence length="148" mass="17260">MDKIYLASYKAKGNWVDKIIRFFTKGKYSHSELAIEKTEGAEKWFEIYSSSPRDGGVRMKKMAELDPAKWDLIELTGITEQDVKAYYQKTKGMKYDFFGAIGTKLLIRQSRSKMFCSEWVFNLLQKSTEGWRFDPNQLHAMFASNINN</sequence>
<evidence type="ECO:0008006" key="3">
    <source>
        <dbReference type="Google" id="ProtNLM"/>
    </source>
</evidence>
<accession>A6VKW2</accession>
<proteinExistence type="predicted"/>
<dbReference type="STRING" id="339671.Asuc_0229"/>
<evidence type="ECO:0000313" key="2">
    <source>
        <dbReference type="Proteomes" id="UP000001114"/>
    </source>
</evidence>
<evidence type="ECO:0000313" key="1">
    <source>
        <dbReference type="EMBL" id="ABR73609.1"/>
    </source>
</evidence>
<dbReference type="HOGENOM" id="CLU_130894_0_0_6"/>
<keyword evidence="2" id="KW-1185">Reference proteome</keyword>
<name>A6VKW2_ACTSZ</name>
<dbReference type="OrthoDB" id="95478at2"/>